<reference evidence="10 11" key="1">
    <citation type="journal article" date="2020" name="Microbiol. Resour. Announc.">
        <title>Draft Genome Sequence of a Cladosporium Species Isolated from the Mesophotic Ascidian Didemnum maculosum.</title>
        <authorList>
            <person name="Gioti A."/>
            <person name="Siaperas R."/>
            <person name="Nikolaivits E."/>
            <person name="Le Goff G."/>
            <person name="Ouazzani J."/>
            <person name="Kotoulas G."/>
            <person name="Topakas E."/>
        </authorList>
    </citation>
    <scope>NUCLEOTIDE SEQUENCE [LARGE SCALE GENOMIC DNA]</scope>
    <source>
        <strain evidence="10 11">TM138-S3</strain>
    </source>
</reference>
<feature type="compositionally biased region" description="Acidic residues" evidence="8">
    <location>
        <begin position="340"/>
        <end position="350"/>
    </location>
</feature>
<feature type="region of interest" description="Disordered" evidence="8">
    <location>
        <begin position="1"/>
        <end position="79"/>
    </location>
</feature>
<dbReference type="GO" id="GO:0046872">
    <property type="term" value="F:metal ion binding"/>
    <property type="evidence" value="ECO:0007669"/>
    <property type="project" value="UniProtKB-KW"/>
</dbReference>
<evidence type="ECO:0000256" key="7">
    <source>
        <dbReference type="PROSITE-ProRule" id="PRU00236"/>
    </source>
</evidence>
<dbReference type="InterPro" id="IPR026590">
    <property type="entry name" value="Ssirtuin_cat_dom"/>
</dbReference>
<feature type="binding site" evidence="7">
    <location>
        <position position="288"/>
    </location>
    <ligand>
        <name>Zn(2+)</name>
        <dbReference type="ChEBI" id="CHEBI:29105"/>
    </ligand>
</feature>
<dbReference type="RefSeq" id="XP_069228446.1">
    <property type="nucleotide sequence ID" value="XM_069374434.1"/>
</dbReference>
<dbReference type="InterPro" id="IPR026591">
    <property type="entry name" value="Sirtuin_cat_small_dom_sf"/>
</dbReference>
<evidence type="ECO:0000313" key="11">
    <source>
        <dbReference type="Proteomes" id="UP000803884"/>
    </source>
</evidence>
<dbReference type="GO" id="GO:0046970">
    <property type="term" value="F:histone H4K16 deacetylase activity, NAD-dependent"/>
    <property type="evidence" value="ECO:0007669"/>
    <property type="project" value="TreeGrafter"/>
</dbReference>
<keyword evidence="11" id="KW-1185">Reference proteome</keyword>
<comment type="caution">
    <text evidence="10">The sequence shown here is derived from an EMBL/GenBank/DDBJ whole genome shotgun (WGS) entry which is preliminary data.</text>
</comment>
<name>A0AB34KPZ2_9PEZI</name>
<organism evidence="10 11">
    <name type="scientific">Cladosporium halotolerans</name>
    <dbReference type="NCBI Taxonomy" id="1052096"/>
    <lineage>
        <taxon>Eukaryota</taxon>
        <taxon>Fungi</taxon>
        <taxon>Dikarya</taxon>
        <taxon>Ascomycota</taxon>
        <taxon>Pezizomycotina</taxon>
        <taxon>Dothideomycetes</taxon>
        <taxon>Dothideomycetidae</taxon>
        <taxon>Cladosporiales</taxon>
        <taxon>Cladosporiaceae</taxon>
        <taxon>Cladosporium</taxon>
    </lineage>
</organism>
<dbReference type="Gene3D" id="3.30.1600.10">
    <property type="entry name" value="SIR2/SIRT2 'Small Domain"/>
    <property type="match status" value="1"/>
</dbReference>
<keyword evidence="5 7" id="KW-0862">Zinc</keyword>
<dbReference type="PANTHER" id="PTHR11085">
    <property type="entry name" value="NAD-DEPENDENT PROTEIN DEACYLASE SIRTUIN-5, MITOCHONDRIAL-RELATED"/>
    <property type="match status" value="1"/>
</dbReference>
<evidence type="ECO:0000256" key="3">
    <source>
        <dbReference type="ARBA" id="ARBA00022679"/>
    </source>
</evidence>
<proteinExistence type="inferred from homology"/>
<accession>A0AB34KPZ2</accession>
<dbReference type="InterPro" id="IPR050134">
    <property type="entry name" value="NAD-dep_sirtuin_deacylases"/>
</dbReference>
<comment type="similarity">
    <text evidence="2">Belongs to the sirtuin family. Class I subfamily.</text>
</comment>
<dbReference type="SUPFAM" id="SSF52467">
    <property type="entry name" value="DHS-like NAD/FAD-binding domain"/>
    <property type="match status" value="1"/>
</dbReference>
<feature type="domain" description="Deacetylase sirtuin-type" evidence="9">
    <location>
        <begin position="152"/>
        <end position="451"/>
    </location>
</feature>
<dbReference type="GeneID" id="96007272"/>
<dbReference type="Proteomes" id="UP000803884">
    <property type="component" value="Unassembled WGS sequence"/>
</dbReference>
<gene>
    <name evidence="10" type="ORF">WHR41_05829</name>
</gene>
<dbReference type="Gene3D" id="3.40.50.1220">
    <property type="entry name" value="TPP-binding domain"/>
    <property type="match status" value="1"/>
</dbReference>
<keyword evidence="6" id="KW-0520">NAD</keyword>
<evidence type="ECO:0000256" key="2">
    <source>
        <dbReference type="ARBA" id="ARBA00006924"/>
    </source>
</evidence>
<dbReference type="InterPro" id="IPR003000">
    <property type="entry name" value="Sirtuin"/>
</dbReference>
<feature type="binding site" evidence="7">
    <location>
        <position position="312"/>
    </location>
    <ligand>
        <name>Zn(2+)</name>
        <dbReference type="ChEBI" id="CHEBI:29105"/>
    </ligand>
</feature>
<evidence type="ECO:0000256" key="6">
    <source>
        <dbReference type="ARBA" id="ARBA00023027"/>
    </source>
</evidence>
<comment type="cofactor">
    <cofactor evidence="1">
        <name>Zn(2+)</name>
        <dbReference type="ChEBI" id="CHEBI:29105"/>
    </cofactor>
</comment>
<evidence type="ECO:0000256" key="8">
    <source>
        <dbReference type="SAM" id="MobiDB-lite"/>
    </source>
</evidence>
<dbReference type="AlphaFoldDB" id="A0AB34KPZ2"/>
<dbReference type="InterPro" id="IPR029035">
    <property type="entry name" value="DHS-like_NAD/FAD-binding_dom"/>
</dbReference>
<evidence type="ECO:0000259" key="9">
    <source>
        <dbReference type="PROSITE" id="PS50305"/>
    </source>
</evidence>
<feature type="binding site" evidence="7">
    <location>
        <position position="315"/>
    </location>
    <ligand>
        <name>Zn(2+)</name>
        <dbReference type="ChEBI" id="CHEBI:29105"/>
    </ligand>
</feature>
<protein>
    <recommendedName>
        <fullName evidence="9">Deacetylase sirtuin-type domain-containing protein</fullName>
    </recommendedName>
</protein>
<dbReference type="GO" id="GO:0005634">
    <property type="term" value="C:nucleus"/>
    <property type="evidence" value="ECO:0007669"/>
    <property type="project" value="TreeGrafter"/>
</dbReference>
<evidence type="ECO:0000256" key="1">
    <source>
        <dbReference type="ARBA" id="ARBA00001947"/>
    </source>
</evidence>
<keyword evidence="3" id="KW-0808">Transferase</keyword>
<feature type="active site" description="Proton acceptor" evidence="7">
    <location>
        <position position="280"/>
    </location>
</feature>
<evidence type="ECO:0000256" key="5">
    <source>
        <dbReference type="ARBA" id="ARBA00022833"/>
    </source>
</evidence>
<evidence type="ECO:0000256" key="4">
    <source>
        <dbReference type="ARBA" id="ARBA00022723"/>
    </source>
</evidence>
<dbReference type="PANTHER" id="PTHR11085:SF9">
    <property type="entry name" value="NAD-DEPENDENT PROTEIN DEACETYLASE SIRTUIN-1"/>
    <property type="match status" value="1"/>
</dbReference>
<evidence type="ECO:0000313" key="10">
    <source>
        <dbReference type="EMBL" id="KAL1585340.1"/>
    </source>
</evidence>
<feature type="binding site" evidence="7">
    <location>
        <position position="291"/>
    </location>
    <ligand>
        <name>Zn(2+)</name>
        <dbReference type="ChEBI" id="CHEBI:29105"/>
    </ligand>
</feature>
<dbReference type="GO" id="GO:0070403">
    <property type="term" value="F:NAD+ binding"/>
    <property type="evidence" value="ECO:0007669"/>
    <property type="project" value="InterPro"/>
</dbReference>
<sequence length="489" mass="53398">MNQDTPINRVLTDSPIPTTLKRKRGPSHSDGISGDPLSGGKPALKQSRDVGVEEPLAEEIVPEEDEESDFDDSDSSASLDLPSTQEALELRARLRQIGPPAFEIECLQTKKLDLRVVGTALGVPAELAEVDDEDYLGFFRGIMLYITSKRQKLAHINTIDDAANLLKTRSKILVITGAGISTSLGIPDFRSKQTGFYAKLRDMGFSEPEDVFDIFNFDDDPRMFYSLAGDILPAGKAYTPTHAFIRLLQDQNRLQTNYTQNIDNLEGLAGIEPSRLIQCHGSFATASCRKCAHRVPGDAIFADIRAKRVATCGACENAIAAAAAAAPLKKPKAKKPSFNSDDEDDDEDDTIPTPGVMKPDITFFGEDLPNDFFTRFNTLDCDVADLIVVIGTSMQVAPVAKMPDKLAQAGRGDVPCVYIGREPCEHIEFDVQLIGDCDAVVWELARRAGWGLRHEMIPEGGLELTVEAMEGNGSRWRVNVRKSEAVAAA</sequence>
<feature type="region of interest" description="Disordered" evidence="8">
    <location>
        <begin position="332"/>
        <end position="356"/>
    </location>
</feature>
<feature type="compositionally biased region" description="Acidic residues" evidence="8">
    <location>
        <begin position="55"/>
        <end position="74"/>
    </location>
</feature>
<keyword evidence="4 7" id="KW-0479">Metal-binding</keyword>
<dbReference type="EMBL" id="JAAQHG020000020">
    <property type="protein sequence ID" value="KAL1585340.1"/>
    <property type="molecule type" value="Genomic_DNA"/>
</dbReference>
<dbReference type="Pfam" id="PF02146">
    <property type="entry name" value="SIR2"/>
    <property type="match status" value="1"/>
</dbReference>
<dbReference type="PROSITE" id="PS50305">
    <property type="entry name" value="SIRTUIN"/>
    <property type="match status" value="1"/>
</dbReference>